<reference evidence="1" key="1">
    <citation type="submission" date="2021-05" db="EMBL/GenBank/DDBJ databases">
        <authorList>
            <person name="Pietrasiak N."/>
            <person name="Ward R."/>
            <person name="Stajich J.E."/>
            <person name="Kurbessoian T."/>
        </authorList>
    </citation>
    <scope>NUCLEOTIDE SEQUENCE</scope>
    <source>
        <strain evidence="1">UHER 2000/2452</strain>
    </source>
</reference>
<accession>A0A951Q9J7</accession>
<reference evidence="1" key="2">
    <citation type="journal article" date="2022" name="Microbiol. Resour. Announc.">
        <title>Metagenome Sequencing to Explore Phylogenomics of Terrestrial Cyanobacteria.</title>
        <authorList>
            <person name="Ward R.D."/>
            <person name="Stajich J.E."/>
            <person name="Johansen J.R."/>
            <person name="Huntemann M."/>
            <person name="Clum A."/>
            <person name="Foster B."/>
            <person name="Foster B."/>
            <person name="Roux S."/>
            <person name="Palaniappan K."/>
            <person name="Varghese N."/>
            <person name="Mukherjee S."/>
            <person name="Reddy T.B.K."/>
            <person name="Daum C."/>
            <person name="Copeland A."/>
            <person name="Chen I.A."/>
            <person name="Ivanova N.N."/>
            <person name="Kyrpides N.C."/>
            <person name="Shapiro N."/>
            <person name="Eloe-Fadrosh E.A."/>
            <person name="Pietrasiak N."/>
        </authorList>
    </citation>
    <scope>NUCLEOTIDE SEQUENCE</scope>
    <source>
        <strain evidence="1">UHER 2000/2452</strain>
    </source>
</reference>
<protein>
    <submittedName>
        <fullName evidence="1">Uncharacterized protein</fullName>
    </submittedName>
</protein>
<dbReference type="InterPro" id="IPR035069">
    <property type="entry name" value="TTHA1013/TTHA0281-like"/>
</dbReference>
<dbReference type="SUPFAM" id="SSF143100">
    <property type="entry name" value="TTHA1013/TTHA0281-like"/>
    <property type="match status" value="1"/>
</dbReference>
<evidence type="ECO:0000313" key="1">
    <source>
        <dbReference type="EMBL" id="MBW4658723.1"/>
    </source>
</evidence>
<evidence type="ECO:0000313" key="2">
    <source>
        <dbReference type="Proteomes" id="UP000757435"/>
    </source>
</evidence>
<name>A0A951Q9J7_9CYAN</name>
<comment type="caution">
    <text evidence="1">The sequence shown here is derived from an EMBL/GenBank/DDBJ whole genome shotgun (WGS) entry which is preliminary data.</text>
</comment>
<organism evidence="1 2">
    <name type="scientific">Drouetiella hepatica Uher 2000/2452</name>
    <dbReference type="NCBI Taxonomy" id="904376"/>
    <lineage>
        <taxon>Bacteria</taxon>
        <taxon>Bacillati</taxon>
        <taxon>Cyanobacteriota</taxon>
        <taxon>Cyanophyceae</taxon>
        <taxon>Oculatellales</taxon>
        <taxon>Oculatellaceae</taxon>
        <taxon>Drouetiella</taxon>
    </lineage>
</organism>
<sequence length="68" mass="7975">MAEYRGYIAEITQDKTTHLFRGYVTEVKDIVVFEAKTLELAKQEFYLSIDVYLEFCQKIGKQPDTSFD</sequence>
<dbReference type="EMBL" id="JAHHHD010000007">
    <property type="protein sequence ID" value="MBW4658723.1"/>
    <property type="molecule type" value="Genomic_DNA"/>
</dbReference>
<dbReference type="Proteomes" id="UP000757435">
    <property type="component" value="Unassembled WGS sequence"/>
</dbReference>
<gene>
    <name evidence="1" type="ORF">KME15_08615</name>
</gene>
<dbReference type="AlphaFoldDB" id="A0A951Q9J7"/>
<proteinExistence type="predicted"/>